<sequence>MPPCALLFSGRYLRHLRNASPSQRPRALITMSPPYLLRFPGPLCVAPPTRTRTQRPTDGVPLLSDPNTFEPPCPRPTSPSPAVPHDARDVSPCAHHELITLRPPNVIDTPRRARHHMPRRPPRCYRTPDRAGRAWRRREVDPSRRCAHRSHAPMTYLRPRAAHVDRREPGGSGTLYAGRRPRTIVDQVRAGSVQLRAQDRTSRSTFVSMQLCAVGRSYPCVVHVRPRRTCSARCEFDPPSIVLSIAPRGTITGRTTGCAAQ</sequence>
<feature type="compositionally biased region" description="Low complexity" evidence="1">
    <location>
        <begin position="47"/>
        <end position="57"/>
    </location>
</feature>
<gene>
    <name evidence="2" type="ORF">C8Q71DRAFT_351275</name>
</gene>
<dbReference type="Proteomes" id="UP000814176">
    <property type="component" value="Unassembled WGS sequence"/>
</dbReference>
<comment type="caution">
    <text evidence="2">The sequence shown here is derived from an EMBL/GenBank/DDBJ whole genome shotgun (WGS) entry which is preliminary data.</text>
</comment>
<accession>A0ABQ8KTC3</accession>
<feature type="region of interest" description="Disordered" evidence="1">
    <location>
        <begin position="108"/>
        <end position="130"/>
    </location>
</feature>
<evidence type="ECO:0000313" key="2">
    <source>
        <dbReference type="EMBL" id="KAH9841845.1"/>
    </source>
</evidence>
<dbReference type="RefSeq" id="XP_047783144.1">
    <property type="nucleotide sequence ID" value="XM_047918005.1"/>
</dbReference>
<name>A0ABQ8KTC3_9APHY</name>
<feature type="compositionally biased region" description="Pro residues" evidence="1">
    <location>
        <begin position="69"/>
        <end position="82"/>
    </location>
</feature>
<feature type="compositionally biased region" description="Basic residues" evidence="1">
    <location>
        <begin position="112"/>
        <end position="123"/>
    </location>
</feature>
<protein>
    <submittedName>
        <fullName evidence="2">Uncharacterized protein</fullName>
    </submittedName>
</protein>
<keyword evidence="3" id="KW-1185">Reference proteome</keyword>
<dbReference type="GeneID" id="71998737"/>
<dbReference type="EMBL" id="JADCUA010000003">
    <property type="protein sequence ID" value="KAH9841845.1"/>
    <property type="molecule type" value="Genomic_DNA"/>
</dbReference>
<organism evidence="2 3">
    <name type="scientific">Rhodofomes roseus</name>
    <dbReference type="NCBI Taxonomy" id="34475"/>
    <lineage>
        <taxon>Eukaryota</taxon>
        <taxon>Fungi</taxon>
        <taxon>Dikarya</taxon>
        <taxon>Basidiomycota</taxon>
        <taxon>Agaricomycotina</taxon>
        <taxon>Agaricomycetes</taxon>
        <taxon>Polyporales</taxon>
        <taxon>Rhodofomes</taxon>
    </lineage>
</organism>
<evidence type="ECO:0000313" key="3">
    <source>
        <dbReference type="Proteomes" id="UP000814176"/>
    </source>
</evidence>
<evidence type="ECO:0000256" key="1">
    <source>
        <dbReference type="SAM" id="MobiDB-lite"/>
    </source>
</evidence>
<reference evidence="2 3" key="1">
    <citation type="journal article" date="2021" name="Environ. Microbiol.">
        <title>Gene family expansions and transcriptome signatures uncover fungal adaptations to wood decay.</title>
        <authorList>
            <person name="Hage H."/>
            <person name="Miyauchi S."/>
            <person name="Viragh M."/>
            <person name="Drula E."/>
            <person name="Min B."/>
            <person name="Chaduli D."/>
            <person name="Navarro D."/>
            <person name="Favel A."/>
            <person name="Norest M."/>
            <person name="Lesage-Meessen L."/>
            <person name="Balint B."/>
            <person name="Merenyi Z."/>
            <person name="de Eugenio L."/>
            <person name="Morin E."/>
            <person name="Martinez A.T."/>
            <person name="Baldrian P."/>
            <person name="Stursova M."/>
            <person name="Martinez M.J."/>
            <person name="Novotny C."/>
            <person name="Magnuson J.K."/>
            <person name="Spatafora J.W."/>
            <person name="Maurice S."/>
            <person name="Pangilinan J."/>
            <person name="Andreopoulos W."/>
            <person name="LaButti K."/>
            <person name="Hundley H."/>
            <person name="Na H."/>
            <person name="Kuo A."/>
            <person name="Barry K."/>
            <person name="Lipzen A."/>
            <person name="Henrissat B."/>
            <person name="Riley R."/>
            <person name="Ahrendt S."/>
            <person name="Nagy L.G."/>
            <person name="Grigoriev I.V."/>
            <person name="Martin F."/>
            <person name="Rosso M.N."/>
        </authorList>
    </citation>
    <scope>NUCLEOTIDE SEQUENCE [LARGE SCALE GENOMIC DNA]</scope>
    <source>
        <strain evidence="2 3">CIRM-BRFM 1785</strain>
    </source>
</reference>
<proteinExistence type="predicted"/>
<feature type="region of interest" description="Disordered" evidence="1">
    <location>
        <begin position="47"/>
        <end position="86"/>
    </location>
</feature>